<gene>
    <name evidence="2" type="ORF">ROHU_003040</name>
</gene>
<keyword evidence="3" id="KW-1185">Reference proteome</keyword>
<reference evidence="2 3" key="1">
    <citation type="submission" date="2018-03" db="EMBL/GenBank/DDBJ databases">
        <title>Draft genome sequence of Rohu Carp (Labeo rohita).</title>
        <authorList>
            <person name="Das P."/>
            <person name="Kushwaha B."/>
            <person name="Joshi C.G."/>
            <person name="Kumar D."/>
            <person name="Nagpure N.S."/>
            <person name="Sahoo L."/>
            <person name="Das S.P."/>
            <person name="Bit A."/>
            <person name="Patnaik S."/>
            <person name="Meher P.K."/>
            <person name="Jayasankar P."/>
            <person name="Koringa P.G."/>
            <person name="Patel N.V."/>
            <person name="Hinsu A.T."/>
            <person name="Kumar R."/>
            <person name="Pandey M."/>
            <person name="Agarwal S."/>
            <person name="Srivastava S."/>
            <person name="Singh M."/>
            <person name="Iquebal M.A."/>
            <person name="Jaiswal S."/>
            <person name="Angadi U.B."/>
            <person name="Kumar N."/>
            <person name="Raza M."/>
            <person name="Shah T.M."/>
            <person name="Rai A."/>
            <person name="Jena J.K."/>
        </authorList>
    </citation>
    <scope>NUCLEOTIDE SEQUENCE [LARGE SCALE GENOMIC DNA]</scope>
    <source>
        <strain evidence="2">DASCIFA01</strain>
        <tissue evidence="2">Testis</tissue>
    </source>
</reference>
<dbReference type="InterPro" id="IPR052446">
    <property type="entry name" value="B-cell_PI3K-Signaling_Adptrs"/>
</dbReference>
<evidence type="ECO:0000259" key="1">
    <source>
        <dbReference type="Pfam" id="PF18567"/>
    </source>
</evidence>
<dbReference type="InterPro" id="IPR035897">
    <property type="entry name" value="Toll_tir_struct_dom_sf"/>
</dbReference>
<name>A0A498NVZ4_LABRO</name>
<dbReference type="InterPro" id="IPR041340">
    <property type="entry name" value="PIK3AP1_TIR"/>
</dbReference>
<evidence type="ECO:0000313" key="3">
    <source>
        <dbReference type="Proteomes" id="UP000290572"/>
    </source>
</evidence>
<dbReference type="AlphaFoldDB" id="A0A498NVZ4"/>
<dbReference type="GO" id="GO:0042113">
    <property type="term" value="P:B cell activation"/>
    <property type="evidence" value="ECO:0007669"/>
    <property type="project" value="TreeGrafter"/>
</dbReference>
<dbReference type="GO" id="GO:1990782">
    <property type="term" value="F:protein tyrosine kinase binding"/>
    <property type="evidence" value="ECO:0007669"/>
    <property type="project" value="TreeGrafter"/>
</dbReference>
<accession>A0A498NVZ4</accession>
<dbReference type="PANTHER" id="PTHR16267:SF13">
    <property type="entry name" value="B-CELL SCAFFOLD PROTEIN WITH ANKYRIN REPEATS"/>
    <property type="match status" value="1"/>
</dbReference>
<dbReference type="GO" id="GO:0051898">
    <property type="term" value="P:negative regulation of phosphatidylinositol 3-kinase/protein kinase B signal transduction"/>
    <property type="evidence" value="ECO:0007669"/>
    <property type="project" value="TreeGrafter"/>
</dbReference>
<dbReference type="Pfam" id="PF18567">
    <property type="entry name" value="TIR_3"/>
    <property type="match status" value="1"/>
</dbReference>
<dbReference type="Gene3D" id="3.40.50.10140">
    <property type="entry name" value="Toll/interleukin-1 receptor homology (TIR) domain"/>
    <property type="match status" value="1"/>
</dbReference>
<feature type="domain" description="PIK3AP1 Toll/interleukin-1 receptor" evidence="1">
    <location>
        <begin position="23"/>
        <end position="150"/>
    </location>
</feature>
<protein>
    <submittedName>
        <fullName evidence="2">B-cell scaffold protein</fullName>
    </submittedName>
</protein>
<comment type="caution">
    <text evidence="2">The sequence shown here is derived from an EMBL/GenBank/DDBJ whole genome shotgun (WGS) entry which is preliminary data.</text>
</comment>
<dbReference type="Proteomes" id="UP000290572">
    <property type="component" value="Unassembled WGS sequence"/>
</dbReference>
<dbReference type="GO" id="GO:0050869">
    <property type="term" value="P:negative regulation of B cell activation"/>
    <property type="evidence" value="ECO:0007669"/>
    <property type="project" value="TreeGrafter"/>
</dbReference>
<organism evidence="2 3">
    <name type="scientific">Labeo rohita</name>
    <name type="common">Indian major carp</name>
    <name type="synonym">Cyprinus rohita</name>
    <dbReference type="NCBI Taxonomy" id="84645"/>
    <lineage>
        <taxon>Eukaryota</taxon>
        <taxon>Metazoa</taxon>
        <taxon>Chordata</taxon>
        <taxon>Craniata</taxon>
        <taxon>Vertebrata</taxon>
        <taxon>Euteleostomi</taxon>
        <taxon>Actinopterygii</taxon>
        <taxon>Neopterygii</taxon>
        <taxon>Teleostei</taxon>
        <taxon>Ostariophysi</taxon>
        <taxon>Cypriniformes</taxon>
        <taxon>Cyprinidae</taxon>
        <taxon>Labeoninae</taxon>
        <taxon>Labeonini</taxon>
        <taxon>Labeo</taxon>
    </lineage>
</organism>
<sequence length="192" mass="21999">MHPKVPVKVLEEFILKYAPHPEDLLIIYESEAEQWASYLRFHLVGPISEAGICCYDIALVTSRRDDFLRLGGYKCKLLILSRGMLEGLCQLRRFFLARVLRPETSVVILLCGVESLDPLLELVPLKGEQCLQISSEQEPQDYRLTVAEIVHKETLMYKKVQFSNSNSKTCSYMPKKAKKSILQQCNVCYTLP</sequence>
<evidence type="ECO:0000313" key="2">
    <source>
        <dbReference type="EMBL" id="RXN36350.1"/>
    </source>
</evidence>
<proteinExistence type="predicted"/>
<dbReference type="PANTHER" id="PTHR16267">
    <property type="entry name" value="BANK1/PIK3AP1 FAMILY MEMBER"/>
    <property type="match status" value="1"/>
</dbReference>
<dbReference type="EMBL" id="QBIY01008423">
    <property type="protein sequence ID" value="RXN36350.1"/>
    <property type="molecule type" value="Genomic_DNA"/>
</dbReference>
<dbReference type="GO" id="GO:0005102">
    <property type="term" value="F:signaling receptor binding"/>
    <property type="evidence" value="ECO:0007669"/>
    <property type="project" value="TreeGrafter"/>
</dbReference>
<dbReference type="STRING" id="84645.A0A498NVZ4"/>